<evidence type="ECO:0008006" key="4">
    <source>
        <dbReference type="Google" id="ProtNLM"/>
    </source>
</evidence>
<keyword evidence="1" id="KW-0732">Signal</keyword>
<dbReference type="VEuPathDB" id="TriTrypDB:BSAL_42640"/>
<dbReference type="Proteomes" id="UP000051952">
    <property type="component" value="Unassembled WGS sequence"/>
</dbReference>
<dbReference type="EMBL" id="CYKH01002151">
    <property type="protein sequence ID" value="CUG93390.1"/>
    <property type="molecule type" value="Genomic_DNA"/>
</dbReference>
<accession>A0A0S4JPD5</accession>
<evidence type="ECO:0000256" key="1">
    <source>
        <dbReference type="SAM" id="SignalP"/>
    </source>
</evidence>
<evidence type="ECO:0000313" key="3">
    <source>
        <dbReference type="Proteomes" id="UP000051952"/>
    </source>
</evidence>
<gene>
    <name evidence="2" type="ORF">BSAL_42640</name>
</gene>
<feature type="chain" id="PRO_5006622557" description="Membrane-associated protein" evidence="1">
    <location>
        <begin position="21"/>
        <end position="454"/>
    </location>
</feature>
<evidence type="ECO:0000313" key="2">
    <source>
        <dbReference type="EMBL" id="CUG93390.1"/>
    </source>
</evidence>
<name>A0A0S4JPD5_BODSA</name>
<organism evidence="2 3">
    <name type="scientific">Bodo saltans</name>
    <name type="common">Flagellated protozoan</name>
    <dbReference type="NCBI Taxonomy" id="75058"/>
    <lineage>
        <taxon>Eukaryota</taxon>
        <taxon>Discoba</taxon>
        <taxon>Euglenozoa</taxon>
        <taxon>Kinetoplastea</taxon>
        <taxon>Metakinetoplastina</taxon>
        <taxon>Eubodonida</taxon>
        <taxon>Bodonidae</taxon>
        <taxon>Bodo</taxon>
    </lineage>
</organism>
<feature type="signal peptide" evidence="1">
    <location>
        <begin position="1"/>
        <end position="20"/>
    </location>
</feature>
<reference evidence="3" key="1">
    <citation type="submission" date="2015-09" db="EMBL/GenBank/DDBJ databases">
        <authorList>
            <consortium name="Pathogen Informatics"/>
        </authorList>
    </citation>
    <scope>NUCLEOTIDE SEQUENCE [LARGE SCALE GENOMIC DNA]</scope>
    <source>
        <strain evidence="3">Lake Konstanz</strain>
    </source>
</reference>
<protein>
    <recommendedName>
        <fullName evidence="4">Membrane-associated protein</fullName>
    </recommendedName>
</protein>
<dbReference type="AlphaFoldDB" id="A0A0S4JPD5"/>
<keyword evidence="3" id="KW-1185">Reference proteome</keyword>
<proteinExistence type="predicted"/>
<sequence length="454" mass="51612">MQFSGLLRFCSSILFGMVMCEVLLVVWESQHRVPDAALPPIASETHHQPIVAESRTHHASPAVSHNVPRSRNWEVPRSFKDDDDPHYSPLLKSANQTMSCFPLSKGYDESSLEYKVQWDQHPCGLFVDGYSMHARMQRASYQHLVTTLVQDILFSSSKHLPYFHKFPRVVVVHRDAIVDQRVLRDGFVLHAESGAVVRMLEMPERGQWVQPFTTWGIASRILLIMTNSTTPAIAPSSSLETSPTPFDVMFWTPFKRTLFVNASFSIPGRRKAAPPTLQLSLLDHFDVLVAQMPYMEEALLKLQRAECWPLARDVEQSPQQGGFLEQQFYVGMMYHPGFAWYRRSARVAQLWQMASSFASDTSPRLMESDPVSQHHCKQSVLRDPLMHGAFALSSAIRAVKLMLPLTAPSISVVDPIHCADARYGPDPCSRIVNRRATHQKKDKFQMFRCDCFRG</sequence>